<accession>A0A8E2WA72</accession>
<evidence type="ECO:0000313" key="2">
    <source>
        <dbReference type="EMBL" id="PWJ89515.1"/>
    </source>
</evidence>
<dbReference type="RefSeq" id="WP_109668784.1">
    <property type="nucleotide sequence ID" value="NZ_QGGH01000007.1"/>
</dbReference>
<dbReference type="AlphaFoldDB" id="A0A8E2WA72"/>
<comment type="caution">
    <text evidence="2">The sequence shown here is derived from an EMBL/GenBank/DDBJ whole genome shotgun (WGS) entry which is preliminary data.</text>
</comment>
<name>A0A8E2WA72_RHILI</name>
<feature type="compositionally biased region" description="Low complexity" evidence="1">
    <location>
        <begin position="209"/>
        <end position="235"/>
    </location>
</feature>
<feature type="region of interest" description="Disordered" evidence="1">
    <location>
        <begin position="187"/>
        <end position="235"/>
    </location>
</feature>
<evidence type="ECO:0000313" key="3">
    <source>
        <dbReference type="Proteomes" id="UP000245631"/>
    </source>
</evidence>
<sequence length="235" mass="24746">MILDWRSIGIVLIAGAYVTVCHAAGEKSCIQHFLAAQSPAPAKVAAIVKNVSSAIGLARQIQIVPCTSVTDAEAFVSDGSNPLMPEGSEYIIYNPQWVQQVAGDHDTELVTIFGHEMGHLLNGDFTANKAKSRHDKEAAADQFAGCAVARLHGEKDQMDEVLLRLRSAPDGSAADDTYPSADESLEQAHTGFDHCPQPPDDKEAGQPPTVTTTVKTVGSGNAAVVGNGNNVSVSK</sequence>
<reference evidence="2 3" key="1">
    <citation type="submission" date="2018-05" db="EMBL/GenBank/DDBJ databases">
        <title>Genomic Encyclopedia of Type Strains, Phase IV (KMG-IV): sequencing the most valuable type-strain genomes for metagenomic binning, comparative biology and taxonomic classification.</title>
        <authorList>
            <person name="Goeker M."/>
        </authorList>
    </citation>
    <scope>NUCLEOTIDE SEQUENCE [LARGE SCALE GENOMIC DNA]</scope>
    <source>
        <strain evidence="2 3">DSM 2626</strain>
    </source>
</reference>
<dbReference type="EMBL" id="QGGH01000007">
    <property type="protein sequence ID" value="PWJ89515.1"/>
    <property type="molecule type" value="Genomic_DNA"/>
</dbReference>
<organism evidence="2 3">
    <name type="scientific">Rhizobium loti</name>
    <name type="common">Mesorhizobium loti</name>
    <dbReference type="NCBI Taxonomy" id="381"/>
    <lineage>
        <taxon>Bacteria</taxon>
        <taxon>Pseudomonadati</taxon>
        <taxon>Pseudomonadota</taxon>
        <taxon>Alphaproteobacteria</taxon>
        <taxon>Hyphomicrobiales</taxon>
        <taxon>Phyllobacteriaceae</taxon>
        <taxon>Mesorhizobium</taxon>
    </lineage>
</organism>
<dbReference type="Proteomes" id="UP000245631">
    <property type="component" value="Unassembled WGS sequence"/>
</dbReference>
<dbReference type="GeneID" id="61054131"/>
<proteinExistence type="predicted"/>
<protein>
    <submittedName>
        <fullName evidence="2">Uncharacterized protein</fullName>
    </submittedName>
</protein>
<gene>
    <name evidence="2" type="ORF">C8D77_107159</name>
</gene>
<evidence type="ECO:0000256" key="1">
    <source>
        <dbReference type="SAM" id="MobiDB-lite"/>
    </source>
</evidence>